<dbReference type="InterPro" id="IPR018700">
    <property type="entry name" value="DUF2204"/>
</dbReference>
<dbReference type="EMBL" id="FTOC01000003">
    <property type="protein sequence ID" value="SIS43884.1"/>
    <property type="molecule type" value="Genomic_DNA"/>
</dbReference>
<organism evidence="1 2">
    <name type="scientific">Salimicrobium flavidum</name>
    <dbReference type="NCBI Taxonomy" id="570947"/>
    <lineage>
        <taxon>Bacteria</taxon>
        <taxon>Bacillati</taxon>
        <taxon>Bacillota</taxon>
        <taxon>Bacilli</taxon>
        <taxon>Bacillales</taxon>
        <taxon>Bacillaceae</taxon>
        <taxon>Salimicrobium</taxon>
    </lineage>
</organism>
<evidence type="ECO:0008006" key="3">
    <source>
        <dbReference type="Google" id="ProtNLM"/>
    </source>
</evidence>
<reference evidence="2" key="1">
    <citation type="submission" date="2017-01" db="EMBL/GenBank/DDBJ databases">
        <authorList>
            <person name="Varghese N."/>
            <person name="Submissions S."/>
        </authorList>
    </citation>
    <scope>NUCLEOTIDE SEQUENCE [LARGE SCALE GENOMIC DNA]</scope>
    <source>
        <strain evidence="2">DSM 23127</strain>
    </source>
</reference>
<evidence type="ECO:0000313" key="1">
    <source>
        <dbReference type="EMBL" id="SIS43884.1"/>
    </source>
</evidence>
<dbReference type="OrthoDB" id="7432624at2"/>
<dbReference type="Pfam" id="PF09970">
    <property type="entry name" value="DUF2204"/>
    <property type="match status" value="1"/>
</dbReference>
<sequence length="189" mass="21786">MDLYEAKKALSKLDPVDKFNTMLSVAGIVTSVLEEDGVKPVVVGGLSVEIYTEREYTTRDIDFVSVGRDIVIKKLKALDFKIDKSSQRHLYRDDLEVVIEIPDDELAGDLEKVIKLQVDEDIFVYVISIEDIILDRLRGTTAWNSAEDKKWGFKLLALNFDRVDLEYLRNQASPFREKSELEKWIEELQ</sequence>
<proteinExistence type="predicted"/>
<protein>
    <recommendedName>
        <fullName evidence="3">Nucleotidyl transferase AbiEii toxin, Type IV TA system</fullName>
    </recommendedName>
</protein>
<accession>A0A1N7J3J9</accession>
<keyword evidence="2" id="KW-1185">Reference proteome</keyword>
<dbReference type="RefSeq" id="WP_076557962.1">
    <property type="nucleotide sequence ID" value="NZ_FTOC01000003.1"/>
</dbReference>
<gene>
    <name evidence="1" type="ORF">SAMN05421687_103302</name>
</gene>
<evidence type="ECO:0000313" key="2">
    <source>
        <dbReference type="Proteomes" id="UP000187608"/>
    </source>
</evidence>
<dbReference type="Proteomes" id="UP000187608">
    <property type="component" value="Unassembled WGS sequence"/>
</dbReference>
<dbReference type="AlphaFoldDB" id="A0A1N7J3J9"/>
<name>A0A1N7J3J9_9BACI</name>